<evidence type="ECO:0000256" key="4">
    <source>
        <dbReference type="ARBA" id="ARBA00022691"/>
    </source>
</evidence>
<keyword evidence="1 5" id="KW-0963">Cytoplasm</keyword>
<comment type="similarity">
    <text evidence="5">Belongs to the methyltransferase superfamily. Tam family.</text>
</comment>
<evidence type="ECO:0000256" key="2">
    <source>
        <dbReference type="ARBA" id="ARBA00022603"/>
    </source>
</evidence>
<dbReference type="InterPro" id="IPR041698">
    <property type="entry name" value="Methyltransf_25"/>
</dbReference>
<comment type="subcellular location">
    <subcellularLocation>
        <location evidence="5">Cytoplasm</location>
    </subcellularLocation>
</comment>
<evidence type="ECO:0000259" key="6">
    <source>
        <dbReference type="Pfam" id="PF13649"/>
    </source>
</evidence>
<dbReference type="InterPro" id="IPR023149">
    <property type="entry name" value="Trans_acon_MeTrfase_C"/>
</dbReference>
<dbReference type="Gene3D" id="1.10.150.290">
    <property type="entry name" value="S-adenosyl-L-methionine-dependent methyltransferases"/>
    <property type="match status" value="1"/>
</dbReference>
<evidence type="ECO:0000256" key="3">
    <source>
        <dbReference type="ARBA" id="ARBA00022679"/>
    </source>
</evidence>
<dbReference type="PANTHER" id="PTHR43861:SF1">
    <property type="entry name" value="TRANS-ACONITATE 2-METHYLTRANSFERASE"/>
    <property type="match status" value="1"/>
</dbReference>
<protein>
    <recommendedName>
        <fullName evidence="5">Trans-aconitate 2-methyltransferase</fullName>
        <ecNumber evidence="5">2.1.1.144</ecNumber>
    </recommendedName>
</protein>
<dbReference type="CDD" id="cd02440">
    <property type="entry name" value="AdoMet_MTases"/>
    <property type="match status" value="1"/>
</dbReference>
<feature type="domain" description="Methyltransferase" evidence="6">
    <location>
        <begin position="39"/>
        <end position="142"/>
    </location>
</feature>
<evidence type="ECO:0000256" key="1">
    <source>
        <dbReference type="ARBA" id="ARBA00022490"/>
    </source>
</evidence>
<dbReference type="SUPFAM" id="SSF53335">
    <property type="entry name" value="S-adenosyl-L-methionine-dependent methyltransferases"/>
    <property type="match status" value="1"/>
</dbReference>
<dbReference type="AlphaFoldDB" id="A0A1H5J7J7"/>
<comment type="catalytic activity">
    <reaction evidence="5">
        <text>trans-aconitate + S-adenosyl-L-methionine = (E)-3-(methoxycarbonyl)pent-2-enedioate + S-adenosyl-L-homocysteine</text>
        <dbReference type="Rhea" id="RHEA:14969"/>
        <dbReference type="ChEBI" id="CHEBI:15708"/>
        <dbReference type="ChEBI" id="CHEBI:57470"/>
        <dbReference type="ChEBI" id="CHEBI:57856"/>
        <dbReference type="ChEBI" id="CHEBI:59789"/>
        <dbReference type="EC" id="2.1.1.144"/>
    </reaction>
</comment>
<dbReference type="PANTHER" id="PTHR43861">
    <property type="entry name" value="TRANS-ACONITATE 2-METHYLTRANSFERASE-RELATED"/>
    <property type="match status" value="1"/>
</dbReference>
<dbReference type="Proteomes" id="UP000182725">
    <property type="component" value="Unassembled WGS sequence"/>
</dbReference>
<proteinExistence type="inferred from homology"/>
<dbReference type="InterPro" id="IPR029063">
    <property type="entry name" value="SAM-dependent_MTases_sf"/>
</dbReference>
<dbReference type="NCBIfam" id="NF010703">
    <property type="entry name" value="PRK14103.1"/>
    <property type="match status" value="1"/>
</dbReference>
<dbReference type="EMBL" id="FNTV01000001">
    <property type="protein sequence ID" value="SEE48513.1"/>
    <property type="molecule type" value="Genomic_DNA"/>
</dbReference>
<gene>
    <name evidence="5" type="primary">tam</name>
    <name evidence="7" type="ORF">SAMN04489740_1535</name>
</gene>
<evidence type="ECO:0000256" key="5">
    <source>
        <dbReference type="HAMAP-Rule" id="MF_00560"/>
    </source>
</evidence>
<organism evidence="7 8">
    <name type="scientific">Arthrobacter alpinus</name>
    <dbReference type="NCBI Taxonomy" id="656366"/>
    <lineage>
        <taxon>Bacteria</taxon>
        <taxon>Bacillati</taxon>
        <taxon>Actinomycetota</taxon>
        <taxon>Actinomycetes</taxon>
        <taxon>Micrococcales</taxon>
        <taxon>Micrococcaceae</taxon>
        <taxon>Arthrobacter</taxon>
    </lineage>
</organism>
<dbReference type="GO" id="GO:0005737">
    <property type="term" value="C:cytoplasm"/>
    <property type="evidence" value="ECO:0007669"/>
    <property type="project" value="UniProtKB-SubCell"/>
</dbReference>
<dbReference type="EC" id="2.1.1.144" evidence="5"/>
<reference evidence="7 8" key="1">
    <citation type="submission" date="2016-10" db="EMBL/GenBank/DDBJ databases">
        <authorList>
            <person name="de Groot N.N."/>
        </authorList>
    </citation>
    <scope>NUCLEOTIDE SEQUENCE [LARGE SCALE GENOMIC DNA]</scope>
    <source>
        <strain evidence="7 8">DSM 22274</strain>
    </source>
</reference>
<sequence length="276" mass="30523">MSDQQFLWEPAKYVEFADFRNRPFFDLMSRITASAPRTVVDLGCGPGNLTATLAQRWPSAQVLGLDSSAAMVNEAQKLTSQNDAGPTSSVSPHTASGLSFAQKDITAWRPDDSTDVVVSNAALQWVPTHRELMVDWLVAMRPGAWLGVQVPGNFGAPSHVLMRELADSPRWRKQLDGVLRHNDAVGEPAEYQELFLRAGARVEVWETTYNQLLRGENPVLEWVRGTGLRPVLAALGPADSKFFEQEYAALVAKAYPAGDYGTIFPFRRIFMAGEKQ</sequence>
<dbReference type="GO" id="GO:0032259">
    <property type="term" value="P:methylation"/>
    <property type="evidence" value="ECO:0007669"/>
    <property type="project" value="UniProtKB-KW"/>
</dbReference>
<dbReference type="InterPro" id="IPR023506">
    <property type="entry name" value="Trans-aconitate_MeTrfase"/>
</dbReference>
<accession>A0A1H5J7J7</accession>
<keyword evidence="2 5" id="KW-0489">Methyltransferase</keyword>
<keyword evidence="4 5" id="KW-0949">S-adenosyl-L-methionine</keyword>
<comment type="function">
    <text evidence="5">Catalyzes the S-adenosylmethionine monomethyl esterification of trans-aconitate.</text>
</comment>
<dbReference type="HAMAP" id="MF_00560">
    <property type="entry name" value="Tran_acon_Me_trans"/>
    <property type="match status" value="1"/>
</dbReference>
<evidence type="ECO:0000313" key="7">
    <source>
        <dbReference type="EMBL" id="SEE48513.1"/>
    </source>
</evidence>
<dbReference type="GO" id="GO:0030798">
    <property type="term" value="F:trans-aconitate 2-methyltransferase activity"/>
    <property type="evidence" value="ECO:0007669"/>
    <property type="project" value="UniProtKB-UniRule"/>
</dbReference>
<name>A0A1H5J7J7_9MICC</name>
<keyword evidence="3 5" id="KW-0808">Transferase</keyword>
<dbReference type="Gene3D" id="3.40.50.150">
    <property type="entry name" value="Vaccinia Virus protein VP39"/>
    <property type="match status" value="1"/>
</dbReference>
<dbReference type="Pfam" id="PF13649">
    <property type="entry name" value="Methyltransf_25"/>
    <property type="match status" value="1"/>
</dbReference>
<dbReference type="RefSeq" id="WP_074711213.1">
    <property type="nucleotide sequence ID" value="NZ_FNTV01000001.1"/>
</dbReference>
<evidence type="ECO:0000313" key="8">
    <source>
        <dbReference type="Proteomes" id="UP000182725"/>
    </source>
</evidence>